<organism evidence="11 12">
    <name type="scientific">Candidatus Roizmanbacteria bacterium CG09_land_8_20_14_0_10_41_9</name>
    <dbReference type="NCBI Taxonomy" id="1974850"/>
    <lineage>
        <taxon>Bacteria</taxon>
        <taxon>Candidatus Roizmaniibacteriota</taxon>
    </lineage>
</organism>
<dbReference type="InterPro" id="IPR045060">
    <property type="entry name" value="Phe-tRNA-ligase_IIc_bsu"/>
</dbReference>
<keyword evidence="8" id="KW-0648">Protein biosynthesis</keyword>
<dbReference type="GO" id="GO:0006432">
    <property type="term" value="P:phenylalanyl-tRNA aminoacylation"/>
    <property type="evidence" value="ECO:0007669"/>
    <property type="project" value="InterPro"/>
</dbReference>
<feature type="domain" description="B5" evidence="10">
    <location>
        <begin position="299"/>
        <end position="376"/>
    </location>
</feature>
<dbReference type="SUPFAM" id="SSF56037">
    <property type="entry name" value="PheT/TilS domain"/>
    <property type="match status" value="1"/>
</dbReference>
<keyword evidence="7" id="KW-0460">Magnesium</keyword>
<evidence type="ECO:0000256" key="5">
    <source>
        <dbReference type="ARBA" id="ARBA00022741"/>
    </source>
</evidence>
<dbReference type="InterPro" id="IPR020825">
    <property type="entry name" value="Phe-tRNA_synthase-like_B3/B4"/>
</dbReference>
<evidence type="ECO:0000256" key="1">
    <source>
        <dbReference type="ARBA" id="ARBA00001946"/>
    </source>
</evidence>
<dbReference type="EMBL" id="PEZG01000079">
    <property type="protein sequence ID" value="PIS15438.1"/>
    <property type="molecule type" value="Genomic_DNA"/>
</dbReference>
<dbReference type="SMART" id="SM00873">
    <property type="entry name" value="B3_4"/>
    <property type="match status" value="1"/>
</dbReference>
<dbReference type="GO" id="GO:0000287">
    <property type="term" value="F:magnesium ion binding"/>
    <property type="evidence" value="ECO:0007669"/>
    <property type="project" value="InterPro"/>
</dbReference>
<evidence type="ECO:0000313" key="11">
    <source>
        <dbReference type="EMBL" id="PIS15438.1"/>
    </source>
</evidence>
<dbReference type="Pfam" id="PF03483">
    <property type="entry name" value="B3_4"/>
    <property type="match status" value="1"/>
</dbReference>
<dbReference type="GO" id="GO:0003723">
    <property type="term" value="F:RNA binding"/>
    <property type="evidence" value="ECO:0007669"/>
    <property type="project" value="InterPro"/>
</dbReference>
<evidence type="ECO:0000256" key="6">
    <source>
        <dbReference type="ARBA" id="ARBA00022840"/>
    </source>
</evidence>
<comment type="caution">
    <text evidence="11">The sequence shown here is derived from an EMBL/GenBank/DDBJ whole genome shotgun (WGS) entry which is preliminary data.</text>
</comment>
<dbReference type="PANTHER" id="PTHR10947">
    <property type="entry name" value="PHENYLALANYL-TRNA SYNTHETASE BETA CHAIN AND LEUCINE-RICH REPEAT-CONTAINING PROTEIN 47"/>
    <property type="match status" value="1"/>
</dbReference>
<keyword evidence="4" id="KW-0479">Metal-binding</keyword>
<dbReference type="Gene3D" id="3.30.930.10">
    <property type="entry name" value="Bira Bifunctional Protein, Domain 2"/>
    <property type="match status" value="1"/>
</dbReference>
<feature type="non-terminal residue" evidence="11">
    <location>
        <position position="610"/>
    </location>
</feature>
<evidence type="ECO:0000256" key="8">
    <source>
        <dbReference type="ARBA" id="ARBA00022917"/>
    </source>
</evidence>
<dbReference type="InterPro" id="IPR045864">
    <property type="entry name" value="aa-tRNA-synth_II/BPL/LPL"/>
</dbReference>
<dbReference type="Gene3D" id="3.30.56.10">
    <property type="match status" value="2"/>
</dbReference>
<dbReference type="SMART" id="SM00874">
    <property type="entry name" value="B5"/>
    <property type="match status" value="1"/>
</dbReference>
<dbReference type="Proteomes" id="UP000231198">
    <property type="component" value="Unassembled WGS sequence"/>
</dbReference>
<reference evidence="12" key="1">
    <citation type="submission" date="2017-09" db="EMBL/GenBank/DDBJ databases">
        <title>Depth-based differentiation of microbial function through sediment-hosted aquifers and enrichment of novel symbionts in the deep terrestrial subsurface.</title>
        <authorList>
            <person name="Probst A.J."/>
            <person name="Ladd B."/>
            <person name="Jarett J.K."/>
            <person name="Geller-Mcgrath D.E."/>
            <person name="Sieber C.M.K."/>
            <person name="Emerson J.B."/>
            <person name="Anantharaman K."/>
            <person name="Thomas B.C."/>
            <person name="Malmstrom R."/>
            <person name="Stieglmeier M."/>
            <person name="Klingl A."/>
            <person name="Woyke T."/>
            <person name="Ryan C.M."/>
            <person name="Banfield J.F."/>
        </authorList>
    </citation>
    <scope>NUCLEOTIDE SEQUENCE [LARGE SCALE GENOMIC DNA]</scope>
</reference>
<keyword evidence="6" id="KW-0067">ATP-binding</keyword>
<evidence type="ECO:0000256" key="4">
    <source>
        <dbReference type="ARBA" id="ARBA00022723"/>
    </source>
</evidence>
<accession>A0A2H0WU21</accession>
<dbReference type="InterPro" id="IPR005147">
    <property type="entry name" value="tRNA_synthase_B5-dom"/>
</dbReference>
<comment type="cofactor">
    <cofactor evidence="1">
        <name>Mg(2+)</name>
        <dbReference type="ChEBI" id="CHEBI:18420"/>
    </cofactor>
</comment>
<dbReference type="InterPro" id="IPR009061">
    <property type="entry name" value="DNA-bd_dom_put_sf"/>
</dbReference>
<keyword evidence="3" id="KW-0436">Ligase</keyword>
<evidence type="ECO:0000256" key="2">
    <source>
        <dbReference type="ARBA" id="ARBA00012814"/>
    </source>
</evidence>
<dbReference type="GO" id="GO:0005524">
    <property type="term" value="F:ATP binding"/>
    <property type="evidence" value="ECO:0007669"/>
    <property type="project" value="UniProtKB-KW"/>
</dbReference>
<gene>
    <name evidence="11" type="ORF">COT62_03660</name>
</gene>
<dbReference type="SUPFAM" id="SSF55681">
    <property type="entry name" value="Class II aaRS and biotin synthetases"/>
    <property type="match status" value="1"/>
</dbReference>
<dbReference type="Gene3D" id="3.50.40.10">
    <property type="entry name" value="Phenylalanyl-trna Synthetase, Chain B, domain 3"/>
    <property type="match status" value="1"/>
</dbReference>
<dbReference type="AlphaFoldDB" id="A0A2H0WU21"/>
<evidence type="ECO:0000256" key="3">
    <source>
        <dbReference type="ARBA" id="ARBA00022598"/>
    </source>
</evidence>
<name>A0A2H0WU21_9BACT</name>
<sequence length="610" mass="69535">MNIKITHNWLLEYLDTNATPSEIQEYLSLCGPSVERVEKVGNDYIYDIEITSNRIDTASVFGIAQECLAILPQFGKRAELKYNPLTKYGFPSIQQQGDRTLKVKIEGNRLCSRFAAIVLKIDSVGKSPEFMRKRLELVGIKSINAVVDISNYLMVSLGQPTHIFDFKKILHGSMRMRESLRGEKIQTLDEKEVVLPGRDIVIEDGSGKLIDLCGIMGGLHSSVTSKTKEILLFVQTYNKEKIRRTSMMTGQRTIAATYFEKGLDEERVEPTLSFGVELLKQFVNASIASVLYDIYPHPYKEGAVEFSLLDIEKIIGVSIEAKTSQRILKSLGFGIEDSNGETVRLRIPSYRRNDIDIKEDVIEEIARIYGYQNIPCVIQSPSHIQQPLETERLFTYQQKIKYALKHFGLHESLNYSLVSKILVESMQGDIKKHLKLMNSISEEIAYLRTSLLPSLIKNMKENEGKREELRFFEIAKTYHPRATDLPHEIYKLSIAVNTSFYDLKGIIEALFREFHIHNVEMKLEDASPILSTKTQLSIFAPEVGKLGLFGKLKPETSSYFGFKKDVYVGEVDLLPFIKLCKILPVYQQINPYATIKLDLTIPMNKQRTFA</sequence>
<dbReference type="EC" id="6.1.1.20" evidence="2"/>
<evidence type="ECO:0000313" key="12">
    <source>
        <dbReference type="Proteomes" id="UP000231198"/>
    </source>
</evidence>
<dbReference type="InterPro" id="IPR041616">
    <property type="entry name" value="PheRS_beta_core"/>
</dbReference>
<dbReference type="GO" id="GO:0009328">
    <property type="term" value="C:phenylalanine-tRNA ligase complex"/>
    <property type="evidence" value="ECO:0007669"/>
    <property type="project" value="TreeGrafter"/>
</dbReference>
<evidence type="ECO:0000256" key="9">
    <source>
        <dbReference type="ARBA" id="ARBA00023146"/>
    </source>
</evidence>
<protein>
    <recommendedName>
        <fullName evidence="2">phenylalanine--tRNA ligase</fullName>
        <ecNumber evidence="2">6.1.1.20</ecNumber>
    </recommendedName>
</protein>
<evidence type="ECO:0000256" key="7">
    <source>
        <dbReference type="ARBA" id="ARBA00022842"/>
    </source>
</evidence>
<dbReference type="Pfam" id="PF03484">
    <property type="entry name" value="B5"/>
    <property type="match status" value="1"/>
</dbReference>
<keyword evidence="9" id="KW-0030">Aminoacyl-tRNA synthetase</keyword>
<dbReference type="InterPro" id="IPR005146">
    <property type="entry name" value="B3/B4_tRNA-bd"/>
</dbReference>
<dbReference type="Pfam" id="PF17759">
    <property type="entry name" value="tRNA_synthFbeta"/>
    <property type="match status" value="1"/>
</dbReference>
<proteinExistence type="predicted"/>
<evidence type="ECO:0000259" key="10">
    <source>
        <dbReference type="PROSITE" id="PS51483"/>
    </source>
</evidence>
<keyword evidence="5" id="KW-0547">Nucleotide-binding</keyword>
<dbReference type="GO" id="GO:0004826">
    <property type="term" value="F:phenylalanine-tRNA ligase activity"/>
    <property type="evidence" value="ECO:0007669"/>
    <property type="project" value="UniProtKB-EC"/>
</dbReference>
<dbReference type="PANTHER" id="PTHR10947:SF0">
    <property type="entry name" value="PHENYLALANINE--TRNA LIGASE BETA SUBUNIT"/>
    <property type="match status" value="1"/>
</dbReference>
<dbReference type="PROSITE" id="PS51483">
    <property type="entry name" value="B5"/>
    <property type="match status" value="1"/>
</dbReference>
<dbReference type="SUPFAM" id="SSF46955">
    <property type="entry name" value="Putative DNA-binding domain"/>
    <property type="match status" value="2"/>
</dbReference>